<dbReference type="AlphaFoldDB" id="A0A2P2PHY9"/>
<accession>A0A2P2PHY9</accession>
<dbReference type="EMBL" id="GGEC01073910">
    <property type="protein sequence ID" value="MBX54394.1"/>
    <property type="molecule type" value="Transcribed_RNA"/>
</dbReference>
<evidence type="ECO:0000313" key="1">
    <source>
        <dbReference type="EMBL" id="MBX54394.1"/>
    </source>
</evidence>
<sequence>MSINTMEAEKGNLMLIMNHLDTESEMNGNKRRSQILVLGVGCACAKQHGENGW</sequence>
<protein>
    <submittedName>
        <fullName evidence="1">Uncharacterized protein</fullName>
    </submittedName>
</protein>
<name>A0A2P2PHY9_RHIMU</name>
<reference evidence="1" key="1">
    <citation type="submission" date="2018-02" db="EMBL/GenBank/DDBJ databases">
        <title>Rhizophora mucronata_Transcriptome.</title>
        <authorList>
            <person name="Meera S.P."/>
            <person name="Sreeshan A."/>
            <person name="Augustine A."/>
        </authorList>
    </citation>
    <scope>NUCLEOTIDE SEQUENCE</scope>
    <source>
        <tissue evidence="1">Leaf</tissue>
    </source>
</reference>
<proteinExistence type="predicted"/>
<organism evidence="1">
    <name type="scientific">Rhizophora mucronata</name>
    <name type="common">Asiatic mangrove</name>
    <dbReference type="NCBI Taxonomy" id="61149"/>
    <lineage>
        <taxon>Eukaryota</taxon>
        <taxon>Viridiplantae</taxon>
        <taxon>Streptophyta</taxon>
        <taxon>Embryophyta</taxon>
        <taxon>Tracheophyta</taxon>
        <taxon>Spermatophyta</taxon>
        <taxon>Magnoliopsida</taxon>
        <taxon>eudicotyledons</taxon>
        <taxon>Gunneridae</taxon>
        <taxon>Pentapetalae</taxon>
        <taxon>rosids</taxon>
        <taxon>fabids</taxon>
        <taxon>Malpighiales</taxon>
        <taxon>Rhizophoraceae</taxon>
        <taxon>Rhizophora</taxon>
    </lineage>
</organism>